<dbReference type="PANTHER" id="PTHR33146">
    <property type="entry name" value="ENDONUCLEASE 4"/>
    <property type="match status" value="1"/>
</dbReference>
<dbReference type="Proteomes" id="UP000319732">
    <property type="component" value="Unassembled WGS sequence"/>
</dbReference>
<dbReference type="AlphaFoldDB" id="A0A545SY68"/>
<dbReference type="InterPro" id="IPR008947">
    <property type="entry name" value="PLipase_C/P1_nuclease_dom_sf"/>
</dbReference>
<dbReference type="GO" id="GO:0006308">
    <property type="term" value="P:DNA catabolic process"/>
    <property type="evidence" value="ECO:0007669"/>
    <property type="project" value="InterPro"/>
</dbReference>
<dbReference type="GO" id="GO:0003676">
    <property type="term" value="F:nucleic acid binding"/>
    <property type="evidence" value="ECO:0007669"/>
    <property type="project" value="InterPro"/>
</dbReference>
<dbReference type="Gene3D" id="1.10.575.10">
    <property type="entry name" value="P1 Nuclease"/>
    <property type="match status" value="1"/>
</dbReference>
<keyword evidence="7" id="KW-0732">Signal</keyword>
<feature type="signal peptide" evidence="7">
    <location>
        <begin position="1"/>
        <end position="27"/>
    </location>
</feature>
<keyword evidence="2" id="KW-0479">Metal-binding</keyword>
<gene>
    <name evidence="8" type="ORF">FKG94_22410</name>
</gene>
<evidence type="ECO:0000256" key="4">
    <source>
        <dbReference type="ARBA" id="ARBA00022801"/>
    </source>
</evidence>
<evidence type="ECO:0000256" key="5">
    <source>
        <dbReference type="ARBA" id="ARBA00023157"/>
    </source>
</evidence>
<evidence type="ECO:0000256" key="2">
    <source>
        <dbReference type="ARBA" id="ARBA00022723"/>
    </source>
</evidence>
<evidence type="ECO:0000256" key="3">
    <source>
        <dbReference type="ARBA" id="ARBA00022759"/>
    </source>
</evidence>
<dbReference type="EMBL" id="VHSG01000026">
    <property type="protein sequence ID" value="TQV69908.1"/>
    <property type="molecule type" value="Genomic_DNA"/>
</dbReference>
<keyword evidence="5" id="KW-1015">Disulfide bond</keyword>
<organism evidence="8 9">
    <name type="scientific">Exilibacterium tricleocarpae</name>
    <dbReference type="NCBI Taxonomy" id="2591008"/>
    <lineage>
        <taxon>Bacteria</taxon>
        <taxon>Pseudomonadati</taxon>
        <taxon>Pseudomonadota</taxon>
        <taxon>Gammaproteobacteria</taxon>
        <taxon>Cellvibrionales</taxon>
        <taxon>Cellvibrionaceae</taxon>
        <taxon>Exilibacterium</taxon>
    </lineage>
</organism>
<comment type="caution">
    <text evidence="8">The sequence shown here is derived from an EMBL/GenBank/DDBJ whole genome shotgun (WGS) entry which is preliminary data.</text>
</comment>
<dbReference type="RefSeq" id="WP_142929186.1">
    <property type="nucleotide sequence ID" value="NZ_ML660104.1"/>
</dbReference>
<sequence>MIHQIPLTAAWLAALLMSALLSGNTYAFEKLGHRLICDIAWREIKATTRQSVSDLLRQSSHQTLADGCTWADRIRDRPQYAFLKPQHYINLPRHATVLPRKRSCGDTTCITEAIVYYTAVLRGDPVSDRRYLNTRPQALLMLGHLVGDIHQPLHVSYADDLGGNRVQVSLLGTATNLHRLWDRDLIARQTPNWRSAGAGLFATISARQRVAWADTDIYNWADESLTLTRAIYAELPADGRLDDTYFTRHNPVVIRRIKMAGIRLARLLDSVL</sequence>
<dbReference type="GO" id="GO:0016788">
    <property type="term" value="F:hydrolase activity, acting on ester bonds"/>
    <property type="evidence" value="ECO:0007669"/>
    <property type="project" value="InterPro"/>
</dbReference>
<keyword evidence="3" id="KW-0255">Endonuclease</keyword>
<feature type="chain" id="PRO_5021981319" evidence="7">
    <location>
        <begin position="28"/>
        <end position="272"/>
    </location>
</feature>
<name>A0A545SY68_9GAMM</name>
<dbReference type="InterPro" id="IPR003154">
    <property type="entry name" value="S1/P1nuclease"/>
</dbReference>
<dbReference type="GO" id="GO:0046872">
    <property type="term" value="F:metal ion binding"/>
    <property type="evidence" value="ECO:0007669"/>
    <property type="project" value="UniProtKB-KW"/>
</dbReference>
<keyword evidence="6" id="KW-0325">Glycoprotein</keyword>
<dbReference type="GO" id="GO:0004519">
    <property type="term" value="F:endonuclease activity"/>
    <property type="evidence" value="ECO:0007669"/>
    <property type="project" value="UniProtKB-KW"/>
</dbReference>
<evidence type="ECO:0000256" key="6">
    <source>
        <dbReference type="ARBA" id="ARBA00023180"/>
    </source>
</evidence>
<dbReference type="SUPFAM" id="SSF48537">
    <property type="entry name" value="Phospholipase C/P1 nuclease"/>
    <property type="match status" value="1"/>
</dbReference>
<dbReference type="CDD" id="cd11010">
    <property type="entry name" value="S1-P1_nuclease"/>
    <property type="match status" value="1"/>
</dbReference>
<keyword evidence="1" id="KW-0540">Nuclease</keyword>
<dbReference type="PANTHER" id="PTHR33146:SF26">
    <property type="entry name" value="ENDONUCLEASE 4"/>
    <property type="match status" value="1"/>
</dbReference>
<evidence type="ECO:0000256" key="1">
    <source>
        <dbReference type="ARBA" id="ARBA00022722"/>
    </source>
</evidence>
<evidence type="ECO:0000256" key="7">
    <source>
        <dbReference type="SAM" id="SignalP"/>
    </source>
</evidence>
<evidence type="ECO:0000313" key="9">
    <source>
        <dbReference type="Proteomes" id="UP000319732"/>
    </source>
</evidence>
<keyword evidence="9" id="KW-1185">Reference proteome</keyword>
<reference evidence="8 9" key="1">
    <citation type="submission" date="2019-06" db="EMBL/GenBank/DDBJ databases">
        <title>Whole genome sequence for Cellvibrionaceae sp. R142.</title>
        <authorList>
            <person name="Wang G."/>
        </authorList>
    </citation>
    <scope>NUCLEOTIDE SEQUENCE [LARGE SCALE GENOMIC DNA]</scope>
    <source>
        <strain evidence="8 9">R142</strain>
    </source>
</reference>
<accession>A0A545SY68</accession>
<dbReference type="OrthoDB" id="267579at2"/>
<protein>
    <submittedName>
        <fullName evidence="8">S1/P1 nuclease</fullName>
    </submittedName>
</protein>
<keyword evidence="4" id="KW-0378">Hydrolase</keyword>
<proteinExistence type="predicted"/>
<dbReference type="Pfam" id="PF02265">
    <property type="entry name" value="S1-P1_nuclease"/>
    <property type="match status" value="1"/>
</dbReference>
<evidence type="ECO:0000313" key="8">
    <source>
        <dbReference type="EMBL" id="TQV69908.1"/>
    </source>
</evidence>